<dbReference type="InterPro" id="IPR011551">
    <property type="entry name" value="NTP_PyrPHydrolase_MazG"/>
</dbReference>
<dbReference type="GO" id="GO:0006203">
    <property type="term" value="P:dGTP catabolic process"/>
    <property type="evidence" value="ECO:0007669"/>
    <property type="project" value="TreeGrafter"/>
</dbReference>
<proteinExistence type="predicted"/>
<reference evidence="2" key="1">
    <citation type="journal article" date="2021" name="PeerJ">
        <title>Extensive microbial diversity within the chicken gut microbiome revealed by metagenomics and culture.</title>
        <authorList>
            <person name="Gilroy R."/>
            <person name="Ravi A."/>
            <person name="Getino M."/>
            <person name="Pursley I."/>
            <person name="Horton D.L."/>
            <person name="Alikhan N.F."/>
            <person name="Baker D."/>
            <person name="Gharbi K."/>
            <person name="Hall N."/>
            <person name="Watson M."/>
            <person name="Adriaenssens E.M."/>
            <person name="Foster-Nyarko E."/>
            <person name="Jarju S."/>
            <person name="Secka A."/>
            <person name="Antonio M."/>
            <person name="Oren A."/>
            <person name="Chaudhuri R.R."/>
            <person name="La Ragione R."/>
            <person name="Hildebrand F."/>
            <person name="Pallen M.J."/>
        </authorList>
    </citation>
    <scope>NUCLEOTIDE SEQUENCE</scope>
    <source>
        <strain evidence="2">ChiBcec8-14828</strain>
    </source>
</reference>
<dbReference type="SUPFAM" id="SSF101386">
    <property type="entry name" value="all-alpha NTP pyrophosphatases"/>
    <property type="match status" value="2"/>
</dbReference>
<dbReference type="InterPro" id="IPR004518">
    <property type="entry name" value="MazG-like_dom"/>
</dbReference>
<accession>A0A9D2M2R7</accession>
<organism evidence="2 3">
    <name type="scientific">Candidatus Ruthenibacterium avium</name>
    <dbReference type="NCBI Taxonomy" id="2838751"/>
    <lineage>
        <taxon>Bacteria</taxon>
        <taxon>Bacillati</taxon>
        <taxon>Bacillota</taxon>
        <taxon>Clostridia</taxon>
        <taxon>Eubacteriales</taxon>
        <taxon>Oscillospiraceae</taxon>
        <taxon>Ruthenibacterium</taxon>
    </lineage>
</organism>
<gene>
    <name evidence="2" type="primary">mazG</name>
    <name evidence="2" type="ORF">H9943_06865</name>
</gene>
<evidence type="ECO:0000259" key="1">
    <source>
        <dbReference type="Pfam" id="PF03819"/>
    </source>
</evidence>
<dbReference type="NCBIfam" id="TIGR00444">
    <property type="entry name" value="mazG"/>
    <property type="match status" value="1"/>
</dbReference>
<dbReference type="Pfam" id="PF03819">
    <property type="entry name" value="MazG"/>
    <property type="match status" value="1"/>
</dbReference>
<reference evidence="2" key="2">
    <citation type="submission" date="2021-04" db="EMBL/GenBank/DDBJ databases">
        <authorList>
            <person name="Gilroy R."/>
        </authorList>
    </citation>
    <scope>NUCLEOTIDE SEQUENCE</scope>
    <source>
        <strain evidence="2">ChiBcec8-14828</strain>
    </source>
</reference>
<dbReference type="GO" id="GO:0006950">
    <property type="term" value="P:response to stress"/>
    <property type="evidence" value="ECO:0007669"/>
    <property type="project" value="UniProtKB-ARBA"/>
</dbReference>
<dbReference type="GO" id="GO:0046061">
    <property type="term" value="P:dATP catabolic process"/>
    <property type="evidence" value="ECO:0007669"/>
    <property type="project" value="TreeGrafter"/>
</dbReference>
<dbReference type="GO" id="GO:0047429">
    <property type="term" value="F:nucleoside triphosphate diphosphatase activity"/>
    <property type="evidence" value="ECO:0007669"/>
    <property type="project" value="UniProtKB-EC"/>
</dbReference>
<dbReference type="PANTHER" id="PTHR30522:SF0">
    <property type="entry name" value="NUCLEOSIDE TRIPHOSPHATE PYROPHOSPHOHYDROLASE"/>
    <property type="match status" value="1"/>
</dbReference>
<protein>
    <submittedName>
        <fullName evidence="2">Nucleoside triphosphate pyrophosphohydrolase</fullName>
        <ecNumber evidence="2">3.6.1.9</ecNumber>
    </submittedName>
</protein>
<dbReference type="Gene3D" id="1.10.287.1080">
    <property type="entry name" value="MazG-like"/>
    <property type="match status" value="2"/>
</dbReference>
<sequence>MEDLLNRETYTIEDLLRIVALLRDPEKGCAWDKVQTHESIRKNFIEETYEVADAIDQKDSHLLCEELGDVLLQIVLHTQMEQEQQAFSWQDVCTGICKKLIARHPHIFGSVEVADPEQALRNWEQIKRAEKHRESLAVDLDDVPAALPAAVRAQKLQKRAAAHGVGITDPQQAKQALLGAVERLQTASKETAEPAIGEVLFCTAGYARLLDVDAEQALERVNTAFVQAAKKCAEPQKDTLLQEESC</sequence>
<dbReference type="Proteomes" id="UP000824209">
    <property type="component" value="Unassembled WGS sequence"/>
</dbReference>
<evidence type="ECO:0000313" key="2">
    <source>
        <dbReference type="EMBL" id="HJB40102.1"/>
    </source>
</evidence>
<keyword evidence="2" id="KW-0378">Hydrolase</keyword>
<dbReference type="CDD" id="cd11528">
    <property type="entry name" value="NTP-PPase_MazG_Nterm"/>
    <property type="match status" value="1"/>
</dbReference>
<dbReference type="GO" id="GO:0046081">
    <property type="term" value="P:dUTP catabolic process"/>
    <property type="evidence" value="ECO:0007669"/>
    <property type="project" value="TreeGrafter"/>
</dbReference>
<dbReference type="AlphaFoldDB" id="A0A9D2M2R7"/>
<dbReference type="NCBIfam" id="NF007113">
    <property type="entry name" value="PRK09562.1"/>
    <property type="match status" value="1"/>
</dbReference>
<dbReference type="GO" id="GO:0046052">
    <property type="term" value="P:UTP catabolic process"/>
    <property type="evidence" value="ECO:0007669"/>
    <property type="project" value="TreeGrafter"/>
</dbReference>
<dbReference type="GO" id="GO:0046076">
    <property type="term" value="P:dTTP catabolic process"/>
    <property type="evidence" value="ECO:0007669"/>
    <property type="project" value="TreeGrafter"/>
</dbReference>
<dbReference type="EMBL" id="DWYA01000058">
    <property type="protein sequence ID" value="HJB40102.1"/>
    <property type="molecule type" value="Genomic_DNA"/>
</dbReference>
<feature type="domain" description="NTP pyrophosphohydrolase MazG-like" evidence="1">
    <location>
        <begin position="35"/>
        <end position="108"/>
    </location>
</feature>
<evidence type="ECO:0000313" key="3">
    <source>
        <dbReference type="Proteomes" id="UP000824209"/>
    </source>
</evidence>
<comment type="caution">
    <text evidence="2">The sequence shown here is derived from an EMBL/GenBank/DDBJ whole genome shotgun (WGS) entry which is preliminary data.</text>
</comment>
<dbReference type="GO" id="GO:0046047">
    <property type="term" value="P:TTP catabolic process"/>
    <property type="evidence" value="ECO:0007669"/>
    <property type="project" value="TreeGrafter"/>
</dbReference>
<dbReference type="FunFam" id="1.10.287.1080:FF:000001">
    <property type="entry name" value="Nucleoside triphosphate pyrophosphohydrolase"/>
    <property type="match status" value="1"/>
</dbReference>
<dbReference type="InterPro" id="IPR048015">
    <property type="entry name" value="NTP-PPase_MazG-like_N"/>
</dbReference>
<dbReference type="PANTHER" id="PTHR30522">
    <property type="entry name" value="NUCLEOSIDE TRIPHOSPHATE PYROPHOSPHOHYDROLASE"/>
    <property type="match status" value="1"/>
</dbReference>
<dbReference type="EC" id="3.6.1.9" evidence="2"/>
<name>A0A9D2M2R7_9FIRM</name>